<dbReference type="PANTHER" id="PTHR34702:SF1">
    <property type="entry name" value="NA(+)_H(+) ANTIPORTER SUBUNIT F"/>
    <property type="match status" value="1"/>
</dbReference>
<dbReference type="Pfam" id="PF04066">
    <property type="entry name" value="MrpF_PhaF"/>
    <property type="match status" value="1"/>
</dbReference>
<evidence type="ECO:0000313" key="11">
    <source>
        <dbReference type="Proteomes" id="UP000286482"/>
    </source>
</evidence>
<evidence type="ECO:0000256" key="8">
    <source>
        <dbReference type="PIRNR" id="PIRNR028784"/>
    </source>
</evidence>
<dbReference type="PANTHER" id="PTHR34702">
    <property type="entry name" value="NA(+)/H(+) ANTIPORTER SUBUNIT F1"/>
    <property type="match status" value="1"/>
</dbReference>
<dbReference type="PIRSF" id="PIRSF028784">
    <property type="entry name" value="MrpF"/>
    <property type="match status" value="1"/>
</dbReference>
<evidence type="ECO:0000256" key="7">
    <source>
        <dbReference type="ARBA" id="ARBA00023136"/>
    </source>
</evidence>
<dbReference type="GO" id="GO:0005886">
    <property type="term" value="C:plasma membrane"/>
    <property type="evidence" value="ECO:0007669"/>
    <property type="project" value="UniProtKB-SubCell"/>
</dbReference>
<keyword evidence="5 9" id="KW-0812">Transmembrane</keyword>
<proteinExistence type="inferred from homology"/>
<dbReference type="AlphaFoldDB" id="A0A420EIB4"/>
<gene>
    <name evidence="10" type="ORF">DBZ36_08070</name>
</gene>
<dbReference type="GO" id="GO:0015385">
    <property type="term" value="F:sodium:proton antiporter activity"/>
    <property type="evidence" value="ECO:0007669"/>
    <property type="project" value="TreeGrafter"/>
</dbReference>
<keyword evidence="4 8" id="KW-1003">Cell membrane</keyword>
<feature type="transmembrane region" description="Helical" evidence="9">
    <location>
        <begin position="6"/>
        <end position="22"/>
    </location>
</feature>
<dbReference type="InterPro" id="IPR007208">
    <property type="entry name" value="MrpF/PhaF-like"/>
</dbReference>
<evidence type="ECO:0000256" key="6">
    <source>
        <dbReference type="ARBA" id="ARBA00022989"/>
    </source>
</evidence>
<keyword evidence="3 8" id="KW-0813">Transport</keyword>
<dbReference type="NCBIfam" id="NF004812">
    <property type="entry name" value="PRK06161.1"/>
    <property type="match status" value="1"/>
</dbReference>
<organism evidence="10 11">
    <name type="scientific">Alginatibacterium sediminis</name>
    <dbReference type="NCBI Taxonomy" id="2164068"/>
    <lineage>
        <taxon>Bacteria</taxon>
        <taxon>Pseudomonadati</taxon>
        <taxon>Pseudomonadota</taxon>
        <taxon>Gammaproteobacteria</taxon>
        <taxon>Alteromonadales</taxon>
        <taxon>Alteromonadaceae</taxon>
        <taxon>Alginatibacterium</taxon>
    </lineage>
</organism>
<accession>A0A420EIB4</accession>
<protein>
    <submittedName>
        <fullName evidence="10">K+/H+ antiporter subunit F</fullName>
    </submittedName>
</protein>
<keyword evidence="7 8" id="KW-0472">Membrane</keyword>
<comment type="subcellular location">
    <subcellularLocation>
        <location evidence="1 8">Cell membrane</location>
        <topology evidence="1 8">Multi-pass membrane protein</topology>
    </subcellularLocation>
</comment>
<evidence type="ECO:0000256" key="3">
    <source>
        <dbReference type="ARBA" id="ARBA00022448"/>
    </source>
</evidence>
<keyword evidence="8" id="KW-0406">Ion transport</keyword>
<reference evidence="10 11" key="1">
    <citation type="submission" date="2018-09" db="EMBL/GenBank/DDBJ databases">
        <authorList>
            <person name="Wang Z."/>
        </authorList>
    </citation>
    <scope>NUCLEOTIDE SEQUENCE [LARGE SCALE GENOMIC DNA]</scope>
    <source>
        <strain evidence="10 11">ALS 81</strain>
    </source>
</reference>
<evidence type="ECO:0000313" key="10">
    <source>
        <dbReference type="EMBL" id="RKF20384.1"/>
    </source>
</evidence>
<evidence type="ECO:0000256" key="5">
    <source>
        <dbReference type="ARBA" id="ARBA00022692"/>
    </source>
</evidence>
<evidence type="ECO:0000256" key="9">
    <source>
        <dbReference type="SAM" id="Phobius"/>
    </source>
</evidence>
<feature type="transmembrane region" description="Helical" evidence="9">
    <location>
        <begin position="34"/>
        <end position="53"/>
    </location>
</feature>
<dbReference type="Proteomes" id="UP000286482">
    <property type="component" value="Unassembled WGS sequence"/>
</dbReference>
<keyword evidence="11" id="KW-1185">Reference proteome</keyword>
<evidence type="ECO:0000256" key="2">
    <source>
        <dbReference type="ARBA" id="ARBA00009212"/>
    </source>
</evidence>
<evidence type="ECO:0000256" key="4">
    <source>
        <dbReference type="ARBA" id="ARBA00022475"/>
    </source>
</evidence>
<keyword evidence="8" id="KW-0050">Antiport</keyword>
<feature type="transmembrane region" description="Helical" evidence="9">
    <location>
        <begin position="59"/>
        <end position="83"/>
    </location>
</feature>
<dbReference type="OrthoDB" id="9800226at2"/>
<comment type="similarity">
    <text evidence="2 8">Belongs to the CPA3 antiporters (TC 2.A.63) subunit F family.</text>
</comment>
<dbReference type="RefSeq" id="WP_120354388.1">
    <property type="nucleotide sequence ID" value="NZ_RAQO01000004.1"/>
</dbReference>
<sequence length="89" mass="9800">MLALSLQFAIACVFISLLLNAWRLIIGPETTDRILAVDTMYVNCVALIIMFGIHTQSDVYFEAAALIALLGFISTAAFCKFLLRGDIIE</sequence>
<comment type="caution">
    <text evidence="10">The sequence shown here is derived from an EMBL/GenBank/DDBJ whole genome shotgun (WGS) entry which is preliminary data.</text>
</comment>
<name>A0A420EIB4_9ALTE</name>
<keyword evidence="6 9" id="KW-1133">Transmembrane helix</keyword>
<evidence type="ECO:0000256" key="1">
    <source>
        <dbReference type="ARBA" id="ARBA00004651"/>
    </source>
</evidence>
<dbReference type="EMBL" id="RAQO01000004">
    <property type="protein sequence ID" value="RKF20384.1"/>
    <property type="molecule type" value="Genomic_DNA"/>
</dbReference>